<dbReference type="EMBL" id="BPFH01000005">
    <property type="protein sequence ID" value="GIT96065.1"/>
    <property type="molecule type" value="Genomic_DNA"/>
</dbReference>
<gene>
    <name evidence="1" type="ORF">JANAI62_26880</name>
</gene>
<name>A0ABQ4NNS5_9RHOB</name>
<dbReference type="Pfam" id="PF07310">
    <property type="entry name" value="PAS_5"/>
    <property type="match status" value="1"/>
</dbReference>
<proteinExistence type="predicted"/>
<dbReference type="RefSeq" id="WP_220749573.1">
    <property type="nucleotide sequence ID" value="NZ_BPFH01000005.1"/>
</dbReference>
<evidence type="ECO:0008006" key="3">
    <source>
        <dbReference type="Google" id="ProtNLM"/>
    </source>
</evidence>
<protein>
    <recommendedName>
        <fullName evidence="3">PAS domain-containing protein</fullName>
    </recommendedName>
</protein>
<comment type="caution">
    <text evidence="1">The sequence shown here is derived from an EMBL/GenBank/DDBJ whole genome shotgun (WGS) entry which is preliminary data.</text>
</comment>
<dbReference type="Proteomes" id="UP000786693">
    <property type="component" value="Unassembled WGS sequence"/>
</dbReference>
<dbReference type="InterPro" id="IPR009922">
    <property type="entry name" value="DUF1457"/>
</dbReference>
<evidence type="ECO:0000313" key="1">
    <source>
        <dbReference type="EMBL" id="GIT96065.1"/>
    </source>
</evidence>
<reference evidence="1 2" key="1">
    <citation type="submission" date="2021-05" db="EMBL/GenBank/DDBJ databases">
        <title>Bacteria Genome sequencing.</title>
        <authorList>
            <person name="Takabe Y."/>
            <person name="Nakajima Y."/>
            <person name="Suzuki S."/>
            <person name="Shiozaki T."/>
        </authorList>
    </citation>
    <scope>NUCLEOTIDE SEQUENCE [LARGE SCALE GENOMIC DNA]</scope>
    <source>
        <strain evidence="1 2">AI_62</strain>
    </source>
</reference>
<accession>A0ABQ4NNS5</accession>
<keyword evidence="2" id="KW-1185">Reference proteome</keyword>
<organism evidence="1 2">
    <name type="scientific">Jannaschia pagri</name>
    <dbReference type="NCBI Taxonomy" id="2829797"/>
    <lineage>
        <taxon>Bacteria</taxon>
        <taxon>Pseudomonadati</taxon>
        <taxon>Pseudomonadota</taxon>
        <taxon>Alphaproteobacteria</taxon>
        <taxon>Rhodobacterales</taxon>
        <taxon>Roseobacteraceae</taxon>
        <taxon>Jannaschia</taxon>
    </lineage>
</organism>
<evidence type="ECO:0000313" key="2">
    <source>
        <dbReference type="Proteomes" id="UP000786693"/>
    </source>
</evidence>
<sequence length="229" mass="25425">MTGRDSFDGGFADTGADVHDIMGQRMMRKSPLLEEAWRYWSSLRSGRNLPKREALDPRAMSLTLGHSMILDRVRPGTVRVRLGGRVMNSLMGMEVRGLPVRAFFDVAQRARAIDLVEHVFEGPSTLELDLISQTDSGLTHARMLILPLQDASGAVSKALSVIALDTFDPEPPHRFSILRERINPLTRQTDTAFARLARRAPVQPPMEMADPAAPYAAGPKARPYLRVVK</sequence>